<dbReference type="EMBL" id="FORX01000003">
    <property type="protein sequence ID" value="SFJ46480.1"/>
    <property type="molecule type" value="Genomic_DNA"/>
</dbReference>
<comment type="catalytic activity">
    <reaction evidence="14 15">
        <text>FMN + ATP + H(+) = FAD + diphosphate</text>
        <dbReference type="Rhea" id="RHEA:17237"/>
        <dbReference type="ChEBI" id="CHEBI:15378"/>
        <dbReference type="ChEBI" id="CHEBI:30616"/>
        <dbReference type="ChEBI" id="CHEBI:33019"/>
        <dbReference type="ChEBI" id="CHEBI:57692"/>
        <dbReference type="ChEBI" id="CHEBI:58210"/>
        <dbReference type="EC" id="2.7.7.2"/>
    </reaction>
</comment>
<dbReference type="Gene3D" id="2.40.30.30">
    <property type="entry name" value="Riboflavin kinase-like"/>
    <property type="match status" value="1"/>
</dbReference>
<dbReference type="GO" id="GO:0003919">
    <property type="term" value="F:FMN adenylyltransferase activity"/>
    <property type="evidence" value="ECO:0007669"/>
    <property type="project" value="UniProtKB-UniRule"/>
</dbReference>
<evidence type="ECO:0000313" key="17">
    <source>
        <dbReference type="EMBL" id="SFJ46480.1"/>
    </source>
</evidence>
<keyword evidence="8 15" id="KW-0547">Nucleotide-binding</keyword>
<dbReference type="GO" id="GO:0006747">
    <property type="term" value="P:FAD biosynthetic process"/>
    <property type="evidence" value="ECO:0007669"/>
    <property type="project" value="UniProtKB-UniRule"/>
</dbReference>
<reference evidence="18" key="1">
    <citation type="submission" date="2016-10" db="EMBL/GenBank/DDBJ databases">
        <authorList>
            <person name="Varghese N."/>
            <person name="Submissions S."/>
        </authorList>
    </citation>
    <scope>NUCLEOTIDE SEQUENCE [LARGE SCALE GENOMIC DNA]</scope>
    <source>
        <strain evidence="18">DSM 5918</strain>
    </source>
</reference>
<dbReference type="UniPathway" id="UPA00277">
    <property type="reaction ID" value="UER00407"/>
</dbReference>
<dbReference type="STRING" id="52560.SAMN04488082_103200"/>
<dbReference type="InterPro" id="IPR023468">
    <property type="entry name" value="Riboflavin_kinase"/>
</dbReference>
<evidence type="ECO:0000256" key="15">
    <source>
        <dbReference type="PIRNR" id="PIRNR004491"/>
    </source>
</evidence>
<dbReference type="UniPathway" id="UPA00276">
    <property type="reaction ID" value="UER00406"/>
</dbReference>
<protein>
    <recommendedName>
        <fullName evidence="15">Riboflavin biosynthesis protein</fullName>
    </recommendedName>
    <domain>
        <recommendedName>
            <fullName evidence="15">Riboflavin kinase</fullName>
            <ecNumber evidence="15">2.7.1.26</ecNumber>
        </recommendedName>
        <alternativeName>
            <fullName evidence="15">Flavokinase</fullName>
        </alternativeName>
    </domain>
    <domain>
        <recommendedName>
            <fullName evidence="15">FMN adenylyltransferase</fullName>
            <ecNumber evidence="15">2.7.7.2</ecNumber>
        </recommendedName>
        <alternativeName>
            <fullName evidence="15">FAD pyrophosphorylase</fullName>
        </alternativeName>
        <alternativeName>
            <fullName evidence="15">FAD synthase</fullName>
        </alternativeName>
    </domain>
</protein>
<dbReference type="GO" id="GO:0008531">
    <property type="term" value="F:riboflavin kinase activity"/>
    <property type="evidence" value="ECO:0007669"/>
    <property type="project" value="UniProtKB-UniRule"/>
</dbReference>
<keyword evidence="11 15" id="KW-0067">ATP-binding</keyword>
<dbReference type="Proteomes" id="UP000198635">
    <property type="component" value="Unassembled WGS sequence"/>
</dbReference>
<dbReference type="Pfam" id="PF06574">
    <property type="entry name" value="FAD_syn"/>
    <property type="match status" value="1"/>
</dbReference>
<keyword evidence="9 15" id="KW-0418">Kinase</keyword>
<dbReference type="RefSeq" id="WP_092373047.1">
    <property type="nucleotide sequence ID" value="NZ_FORX01000003.1"/>
</dbReference>
<accession>A0A1I3RKC4</accession>
<comment type="pathway">
    <text evidence="3 15">Cofactor biosynthesis; FMN biosynthesis; FMN from riboflavin (ATP route): step 1/1.</text>
</comment>
<organism evidence="17 18">
    <name type="scientific">Desulfomicrobium apsheronum</name>
    <dbReference type="NCBI Taxonomy" id="52560"/>
    <lineage>
        <taxon>Bacteria</taxon>
        <taxon>Pseudomonadati</taxon>
        <taxon>Thermodesulfobacteriota</taxon>
        <taxon>Desulfovibrionia</taxon>
        <taxon>Desulfovibrionales</taxon>
        <taxon>Desulfomicrobiaceae</taxon>
        <taxon>Desulfomicrobium</taxon>
    </lineage>
</organism>
<dbReference type="Gene3D" id="3.40.50.620">
    <property type="entry name" value="HUPs"/>
    <property type="match status" value="1"/>
</dbReference>
<dbReference type="SMART" id="SM00904">
    <property type="entry name" value="Flavokinase"/>
    <property type="match status" value="1"/>
</dbReference>
<comment type="catalytic activity">
    <reaction evidence="13 15">
        <text>riboflavin + ATP = FMN + ADP + H(+)</text>
        <dbReference type="Rhea" id="RHEA:14357"/>
        <dbReference type="ChEBI" id="CHEBI:15378"/>
        <dbReference type="ChEBI" id="CHEBI:30616"/>
        <dbReference type="ChEBI" id="CHEBI:57986"/>
        <dbReference type="ChEBI" id="CHEBI:58210"/>
        <dbReference type="ChEBI" id="CHEBI:456216"/>
        <dbReference type="EC" id="2.7.1.26"/>
    </reaction>
</comment>
<keyword evidence="7 15" id="KW-0548">Nucleotidyltransferase</keyword>
<dbReference type="OrthoDB" id="9803667at2"/>
<dbReference type="CDD" id="cd02064">
    <property type="entry name" value="FAD_synthetase_N"/>
    <property type="match status" value="1"/>
</dbReference>
<keyword evidence="5 15" id="KW-0288">FMN</keyword>
<evidence type="ECO:0000256" key="10">
    <source>
        <dbReference type="ARBA" id="ARBA00022827"/>
    </source>
</evidence>
<keyword evidence="18" id="KW-1185">Reference proteome</keyword>
<dbReference type="InterPro" id="IPR023465">
    <property type="entry name" value="Riboflavin_kinase_dom_sf"/>
</dbReference>
<evidence type="ECO:0000256" key="2">
    <source>
        <dbReference type="ARBA" id="ARBA00004726"/>
    </source>
</evidence>
<comment type="pathway">
    <text evidence="2 15">Cofactor biosynthesis; FAD biosynthesis; FAD from FMN: step 1/1.</text>
</comment>
<proteinExistence type="inferred from homology"/>
<comment type="function">
    <text evidence="1">Catalyzes the phosphorylation of riboflavin to FMN followed by the adenylation of FMN to FAD.</text>
</comment>
<dbReference type="PIRSF" id="PIRSF004491">
    <property type="entry name" value="FAD_Synth"/>
    <property type="match status" value="1"/>
</dbReference>
<dbReference type="GO" id="GO:0009231">
    <property type="term" value="P:riboflavin biosynthetic process"/>
    <property type="evidence" value="ECO:0007669"/>
    <property type="project" value="InterPro"/>
</dbReference>
<evidence type="ECO:0000313" key="18">
    <source>
        <dbReference type="Proteomes" id="UP000198635"/>
    </source>
</evidence>
<evidence type="ECO:0000256" key="12">
    <source>
        <dbReference type="ARBA" id="ARBA00023268"/>
    </source>
</evidence>
<evidence type="ECO:0000256" key="14">
    <source>
        <dbReference type="ARBA" id="ARBA00049494"/>
    </source>
</evidence>
<dbReference type="InterPro" id="IPR015865">
    <property type="entry name" value="Riboflavin_kinase_bac/euk"/>
</dbReference>
<evidence type="ECO:0000256" key="8">
    <source>
        <dbReference type="ARBA" id="ARBA00022741"/>
    </source>
</evidence>
<name>A0A1I3RKC4_9BACT</name>
<evidence type="ECO:0000259" key="16">
    <source>
        <dbReference type="SMART" id="SM00904"/>
    </source>
</evidence>
<dbReference type="NCBIfam" id="NF004159">
    <property type="entry name" value="PRK05627.1-2"/>
    <property type="match status" value="1"/>
</dbReference>
<dbReference type="Pfam" id="PF01687">
    <property type="entry name" value="Flavokinase"/>
    <property type="match status" value="1"/>
</dbReference>
<dbReference type="FunFam" id="2.40.30.30:FF:000003">
    <property type="entry name" value="Riboflavin biosynthesis protein"/>
    <property type="match status" value="1"/>
</dbReference>
<evidence type="ECO:0000256" key="5">
    <source>
        <dbReference type="ARBA" id="ARBA00022643"/>
    </source>
</evidence>
<dbReference type="FunFam" id="3.40.50.620:FF:000021">
    <property type="entry name" value="Riboflavin biosynthesis protein"/>
    <property type="match status" value="1"/>
</dbReference>
<sequence>MHCVTWPDQISGLEKGSCVTIGNFDGVHIGHQRLIARVRDLAAGFGLPSVVITFEPHPLRFFTGKKTPPFITLYEQRSELIRALGIDHLLCLEFNQELASMSPEDFVRRILVEGLHVRELVIGYDYAFGKGRGGNYSLLTRLGQQWGFGVEQLEPVMVDQAIVSSTRIRDLVEAGDVWAAKPLLGRFYRVSGTVVHGQNRGGRLLGFPTANMHLVDELFPKTGVYCCWAELDGELHQAVANIGYNPTFGNDVLSVEVHIMDLNEDLYGRALKVHFVQRLRGERKFSGLDELKAQIGKDITLARTILVLPEARLV</sequence>
<keyword evidence="4 15" id="KW-0285">Flavoprotein</keyword>
<comment type="similarity">
    <text evidence="15">Belongs to the ribF family.</text>
</comment>
<dbReference type="EC" id="2.7.7.2" evidence="15"/>
<evidence type="ECO:0000256" key="6">
    <source>
        <dbReference type="ARBA" id="ARBA00022679"/>
    </source>
</evidence>
<dbReference type="InterPro" id="IPR015864">
    <property type="entry name" value="FAD_synthase"/>
</dbReference>
<keyword evidence="6 15" id="KW-0808">Transferase</keyword>
<evidence type="ECO:0000256" key="4">
    <source>
        <dbReference type="ARBA" id="ARBA00022630"/>
    </source>
</evidence>
<dbReference type="InterPro" id="IPR014729">
    <property type="entry name" value="Rossmann-like_a/b/a_fold"/>
</dbReference>
<keyword evidence="10 15" id="KW-0274">FAD</keyword>
<dbReference type="InterPro" id="IPR002606">
    <property type="entry name" value="Riboflavin_kinase_bac"/>
</dbReference>
<dbReference type="GO" id="GO:0005524">
    <property type="term" value="F:ATP binding"/>
    <property type="evidence" value="ECO:0007669"/>
    <property type="project" value="UniProtKB-UniRule"/>
</dbReference>
<dbReference type="SUPFAM" id="SSF82114">
    <property type="entry name" value="Riboflavin kinase-like"/>
    <property type="match status" value="1"/>
</dbReference>
<dbReference type="NCBIfam" id="NF004162">
    <property type="entry name" value="PRK05627.1-5"/>
    <property type="match status" value="1"/>
</dbReference>
<dbReference type="EC" id="2.7.1.26" evidence="15"/>
<evidence type="ECO:0000256" key="7">
    <source>
        <dbReference type="ARBA" id="ARBA00022695"/>
    </source>
</evidence>
<dbReference type="NCBIfam" id="TIGR00083">
    <property type="entry name" value="ribF"/>
    <property type="match status" value="1"/>
</dbReference>
<dbReference type="PANTHER" id="PTHR22749">
    <property type="entry name" value="RIBOFLAVIN KINASE/FMN ADENYLYLTRANSFERASE"/>
    <property type="match status" value="1"/>
</dbReference>
<gene>
    <name evidence="17" type="ORF">SAMN04488082_103200</name>
</gene>
<keyword evidence="12" id="KW-0511">Multifunctional enzyme</keyword>
<evidence type="ECO:0000256" key="11">
    <source>
        <dbReference type="ARBA" id="ARBA00022840"/>
    </source>
</evidence>
<dbReference type="NCBIfam" id="NF004160">
    <property type="entry name" value="PRK05627.1-3"/>
    <property type="match status" value="1"/>
</dbReference>
<feature type="domain" description="Riboflavin kinase" evidence="16">
    <location>
        <begin position="183"/>
        <end position="307"/>
    </location>
</feature>
<evidence type="ECO:0000256" key="3">
    <source>
        <dbReference type="ARBA" id="ARBA00005201"/>
    </source>
</evidence>
<evidence type="ECO:0000256" key="1">
    <source>
        <dbReference type="ARBA" id="ARBA00002121"/>
    </source>
</evidence>
<dbReference type="SUPFAM" id="SSF52374">
    <property type="entry name" value="Nucleotidylyl transferase"/>
    <property type="match status" value="1"/>
</dbReference>
<dbReference type="PANTHER" id="PTHR22749:SF6">
    <property type="entry name" value="RIBOFLAVIN KINASE"/>
    <property type="match status" value="1"/>
</dbReference>
<evidence type="ECO:0000256" key="13">
    <source>
        <dbReference type="ARBA" id="ARBA00047880"/>
    </source>
</evidence>
<evidence type="ECO:0000256" key="9">
    <source>
        <dbReference type="ARBA" id="ARBA00022777"/>
    </source>
</evidence>
<dbReference type="GO" id="GO:0009398">
    <property type="term" value="P:FMN biosynthetic process"/>
    <property type="evidence" value="ECO:0007669"/>
    <property type="project" value="UniProtKB-UniRule"/>
</dbReference>
<dbReference type="AlphaFoldDB" id="A0A1I3RKC4"/>